<dbReference type="EMBL" id="CP012836">
    <property type="protein sequence ID" value="AMQ56371.1"/>
    <property type="molecule type" value="Genomic_DNA"/>
</dbReference>
<evidence type="ECO:0000256" key="1">
    <source>
        <dbReference type="SAM" id="Phobius"/>
    </source>
</evidence>
<keyword evidence="1" id="KW-1133">Transmembrane helix</keyword>
<dbReference type="STRING" id="1727163.AO498_08090"/>
<dbReference type="AlphaFoldDB" id="A0A142EML6"/>
<dbReference type="Proteomes" id="UP000073816">
    <property type="component" value="Chromosome"/>
</dbReference>
<keyword evidence="1" id="KW-0472">Membrane</keyword>
<protein>
    <submittedName>
        <fullName evidence="2">Uncharacterized protein</fullName>
    </submittedName>
</protein>
<dbReference type="OrthoDB" id="848790at2"/>
<dbReference type="KEGG" id="alm:AO498_08090"/>
<dbReference type="PATRIC" id="fig|1727163.4.peg.1679"/>
<evidence type="ECO:0000313" key="3">
    <source>
        <dbReference type="Proteomes" id="UP000073816"/>
    </source>
</evidence>
<accession>A0A142EML6</accession>
<evidence type="ECO:0000313" key="2">
    <source>
        <dbReference type="EMBL" id="AMQ56371.1"/>
    </source>
</evidence>
<organism evidence="2 3">
    <name type="scientific">Algoriphagus sanaruensis</name>
    <dbReference type="NCBI Taxonomy" id="1727163"/>
    <lineage>
        <taxon>Bacteria</taxon>
        <taxon>Pseudomonadati</taxon>
        <taxon>Bacteroidota</taxon>
        <taxon>Cytophagia</taxon>
        <taxon>Cytophagales</taxon>
        <taxon>Cyclobacteriaceae</taxon>
        <taxon>Algoriphagus</taxon>
    </lineage>
</organism>
<proteinExistence type="predicted"/>
<feature type="transmembrane region" description="Helical" evidence="1">
    <location>
        <begin position="153"/>
        <end position="175"/>
    </location>
</feature>
<keyword evidence="1" id="KW-0812">Transmembrane</keyword>
<name>A0A142EML6_9BACT</name>
<sequence>MGKIAGIIFLVFISFTAFPQQIQLDGYFMQDSARLGERVGFVLKAQYPQSTQLIFPDSTFDFSPFVLLEKKSFISSTTEGITTDSAVYYLSNFSLEPNSFLSLPAYELSRYDSITYFSNEAEIKLKLMLDSIPEQLVFQQNNVYQTLEKPINWLMIGLIGGGILLIIGVFILLFANKIKAIYLRNREKIRFLQFERKWKKLTTLLFQNPNLELADEVIGLWKGYLESITNQPFQEWTSSEISKNLEDPKVLQALRGIDMIIYAGKDSVSEESTQYLLEIAKMKFQEKQNQLRHERATR</sequence>
<dbReference type="RefSeq" id="WP_067545796.1">
    <property type="nucleotide sequence ID" value="NZ_CP012836.1"/>
</dbReference>
<reference evidence="3" key="1">
    <citation type="submission" date="2015-09" db="EMBL/GenBank/DDBJ databases">
        <title>Complete sequence of Algoriphagus sp. M8-2.</title>
        <authorList>
            <person name="Shintani M."/>
        </authorList>
    </citation>
    <scope>NUCLEOTIDE SEQUENCE [LARGE SCALE GENOMIC DNA]</scope>
    <source>
        <strain evidence="3">M8-2</strain>
    </source>
</reference>
<keyword evidence="3" id="KW-1185">Reference proteome</keyword>
<gene>
    <name evidence="2" type="ORF">AO498_08090</name>
</gene>
<reference evidence="2 3" key="2">
    <citation type="journal article" date="2016" name="Genome Announc.">
        <title>Complete Genome Sequence of Algoriphagus sp. Strain M8-2, Isolated from a Brackish Lake.</title>
        <authorList>
            <person name="Muraguchi Y."/>
            <person name="Kushimoto K."/>
            <person name="Ohtsubo Y."/>
            <person name="Suzuki T."/>
            <person name="Dohra H."/>
            <person name="Kimbara K."/>
            <person name="Shintani M."/>
        </authorList>
    </citation>
    <scope>NUCLEOTIDE SEQUENCE [LARGE SCALE GENOMIC DNA]</scope>
    <source>
        <strain evidence="2 3">M8-2</strain>
    </source>
</reference>